<gene>
    <name evidence="4" type="primary">ccmI</name>
    <name evidence="5" type="ORF">HJ526_09745</name>
    <name evidence="4" type="ORF">HJ536_05235</name>
</gene>
<evidence type="ECO:0000313" key="4">
    <source>
        <dbReference type="EMBL" id="NVO22756.1"/>
    </source>
</evidence>
<evidence type="ECO:0000256" key="1">
    <source>
        <dbReference type="ARBA" id="ARBA00022748"/>
    </source>
</evidence>
<dbReference type="InterPro" id="IPR011990">
    <property type="entry name" value="TPR-like_helical_dom_sf"/>
</dbReference>
<evidence type="ECO:0000256" key="2">
    <source>
        <dbReference type="SAM" id="Phobius"/>
    </source>
</evidence>
<proteinExistence type="predicted"/>
<dbReference type="Pfam" id="PF23914">
    <property type="entry name" value="TPR_CcmH_CycH"/>
    <property type="match status" value="1"/>
</dbReference>
<feature type="domain" description="Cytochrome c-type biogenesis protein H TPR" evidence="3">
    <location>
        <begin position="168"/>
        <end position="287"/>
    </location>
</feature>
<keyword evidence="2" id="KW-1133">Transmembrane helix</keyword>
<dbReference type="EMBL" id="JABCJD010000004">
    <property type="protein sequence ID" value="NVO27702.1"/>
    <property type="molecule type" value="Genomic_DNA"/>
</dbReference>
<dbReference type="InterPro" id="IPR056413">
    <property type="entry name" value="TPR_CcmH_CycH"/>
</dbReference>
<evidence type="ECO:0000313" key="6">
    <source>
        <dbReference type="Proteomes" id="UP000523601"/>
    </source>
</evidence>
<feature type="transmembrane region" description="Helical" evidence="2">
    <location>
        <begin position="92"/>
        <end position="112"/>
    </location>
</feature>
<dbReference type="Gene3D" id="1.25.40.10">
    <property type="entry name" value="Tetratricopeptide repeat domain"/>
    <property type="match status" value="1"/>
</dbReference>
<evidence type="ECO:0000259" key="3">
    <source>
        <dbReference type="Pfam" id="PF23914"/>
    </source>
</evidence>
<dbReference type="GO" id="GO:0017004">
    <property type="term" value="P:cytochrome complex assembly"/>
    <property type="evidence" value="ECO:0007669"/>
    <property type="project" value="UniProtKB-KW"/>
</dbReference>
<dbReference type="SUPFAM" id="SSF48452">
    <property type="entry name" value="TPR-like"/>
    <property type="match status" value="1"/>
</dbReference>
<keyword evidence="6" id="KW-1185">Reference proteome</keyword>
<sequence length="410" mass="44683">MTFWIITFGLAALVALLLILALVRGKSGAEPAAAYDLKVYRDQMKEVERDAARGVIAPEEVDRLKAEIGRRILTADAKLAEEQSGKGQPRSATYALAAIVGALMLGGGWWMYSHYGAFGYGDLALKDRIRMAEERRADRPAQTEAEAEMPPIPADQIDPKYVELVEKLRAAVAQRPDDLQGQELLVRNEAALGNYVQAHEAQARILQIKGDEATSTDYADYADVLILAAGGYVSPEAENALKAALTRDNTNATALYYWGLMLTQNDRPDKAFNIWNSLLRKGPADAPWIAPIRAQIEEVAMRAGVEYQLPPEGGAPMLRGPNAADMANAAQMSEEDRQNMIRGMVANLSERLATEGGSAEEWARLINAYGVLGEKEQAQAIWTEAQARFADRPAELETIRAAAANTGVAQ</sequence>
<dbReference type="InterPro" id="IPR017560">
    <property type="entry name" value="Cyt_c_biogenesis_CcmI"/>
</dbReference>
<evidence type="ECO:0000313" key="7">
    <source>
        <dbReference type="Proteomes" id="UP000592216"/>
    </source>
</evidence>
<dbReference type="Proteomes" id="UP000523601">
    <property type="component" value="Unassembled WGS sequence"/>
</dbReference>
<name>A0A850Q0Z5_9RHOB</name>
<reference evidence="6 7" key="1">
    <citation type="submission" date="2020-04" db="EMBL/GenBank/DDBJ databases">
        <title>Donghicola sp., a member of the Rhodobacteraceae family isolated from mangrove forest in Thailand.</title>
        <authorList>
            <person name="Charoenyingcharoen P."/>
            <person name="Yukphan P."/>
        </authorList>
    </citation>
    <scope>NUCLEOTIDE SEQUENCE [LARGE SCALE GENOMIC DNA]</scope>
    <source>
        <strain evidence="4 7">B5-SW-15</strain>
        <strain evidence="5 6">C2-DW-16</strain>
    </source>
</reference>
<keyword evidence="2" id="KW-0472">Membrane</keyword>
<dbReference type="AlphaFoldDB" id="A0A850Q0Z5"/>
<dbReference type="Proteomes" id="UP000592216">
    <property type="component" value="Unassembled WGS sequence"/>
</dbReference>
<comment type="caution">
    <text evidence="4">The sequence shown here is derived from an EMBL/GenBank/DDBJ whole genome shotgun (WGS) entry which is preliminary data.</text>
</comment>
<dbReference type="NCBIfam" id="TIGR03142">
    <property type="entry name" value="cytochro_ccmI"/>
    <property type="match status" value="1"/>
</dbReference>
<evidence type="ECO:0000313" key="5">
    <source>
        <dbReference type="EMBL" id="NVO27702.1"/>
    </source>
</evidence>
<keyword evidence="1" id="KW-0201">Cytochrome c-type biogenesis</keyword>
<dbReference type="RefSeq" id="WP_176854113.1">
    <property type="nucleotide sequence ID" value="NZ_JABCJD010000004.1"/>
</dbReference>
<keyword evidence="2" id="KW-0812">Transmembrane</keyword>
<dbReference type="EMBL" id="JABCJE010000002">
    <property type="protein sequence ID" value="NVO22756.1"/>
    <property type="molecule type" value="Genomic_DNA"/>
</dbReference>
<accession>A0A850Q0Z5</accession>
<protein>
    <submittedName>
        <fullName evidence="4">C-type cytochrome biogenesis protein CcmI</fullName>
    </submittedName>
</protein>
<organism evidence="4 7">
    <name type="scientific">Donghicola mangrovi</name>
    <dbReference type="NCBI Taxonomy" id="2729614"/>
    <lineage>
        <taxon>Bacteria</taxon>
        <taxon>Pseudomonadati</taxon>
        <taxon>Pseudomonadota</taxon>
        <taxon>Alphaproteobacteria</taxon>
        <taxon>Rhodobacterales</taxon>
        <taxon>Roseobacteraceae</taxon>
        <taxon>Donghicola</taxon>
    </lineage>
</organism>